<keyword evidence="1" id="KW-0812">Transmembrane</keyword>
<dbReference type="RefSeq" id="WP_115176252.1">
    <property type="nucleotide sequence ID" value="NZ_UGNY01000001.1"/>
</dbReference>
<dbReference type="Gene3D" id="2.40.160.20">
    <property type="match status" value="1"/>
</dbReference>
<evidence type="ECO:0000313" key="2">
    <source>
        <dbReference type="EMBL" id="STX39929.1"/>
    </source>
</evidence>
<evidence type="ECO:0000256" key="1">
    <source>
        <dbReference type="SAM" id="Phobius"/>
    </source>
</evidence>
<evidence type="ECO:0000313" key="3">
    <source>
        <dbReference type="Proteomes" id="UP000254033"/>
    </source>
</evidence>
<proteinExistence type="predicted"/>
<accession>A0A378IXS0</accession>
<dbReference type="InterPro" id="IPR011250">
    <property type="entry name" value="OMP/PagP_B-barrel"/>
</dbReference>
<feature type="transmembrane region" description="Helical" evidence="1">
    <location>
        <begin position="20"/>
        <end position="39"/>
    </location>
</feature>
<keyword evidence="1" id="KW-1133">Transmembrane helix</keyword>
<organism evidence="2 3">
    <name type="scientific">Legionella feeleii</name>
    <dbReference type="NCBI Taxonomy" id="453"/>
    <lineage>
        <taxon>Bacteria</taxon>
        <taxon>Pseudomonadati</taxon>
        <taxon>Pseudomonadota</taxon>
        <taxon>Gammaproteobacteria</taxon>
        <taxon>Legionellales</taxon>
        <taxon>Legionellaceae</taxon>
        <taxon>Legionella</taxon>
    </lineage>
</organism>
<sequence>MNFTRILLQNIVSRTVSSVFSIMLLTAGLLISMSSLAGGMNEVVMSGKRELKPWSITGSLGYTDYQNMYKADGQTGIGRFALGRDLLIYKQWIVGLEIGIQNGNDMRLGVSQATLDELGGLPIQSTVKPVLDVLATLEVPLWNTSALSGQLKGGVAYRRWQFNNRVSINDKSQLAGEVQAGLGYSISECTSLSLLYQGIFGSNPDFRVNALQQTGQVANIPVQHGVLLGFSVRV</sequence>
<dbReference type="AlphaFoldDB" id="A0A378IXS0"/>
<name>A0A378IXS0_9GAMM</name>
<evidence type="ECO:0008006" key="4">
    <source>
        <dbReference type="Google" id="ProtNLM"/>
    </source>
</evidence>
<dbReference type="EMBL" id="UGNY01000001">
    <property type="protein sequence ID" value="STX39929.1"/>
    <property type="molecule type" value="Genomic_DNA"/>
</dbReference>
<gene>
    <name evidence="2" type="ORF">NCTC11978_03135</name>
</gene>
<reference evidence="2 3" key="1">
    <citation type="submission" date="2018-06" db="EMBL/GenBank/DDBJ databases">
        <authorList>
            <consortium name="Pathogen Informatics"/>
            <person name="Doyle S."/>
        </authorList>
    </citation>
    <scope>NUCLEOTIDE SEQUENCE [LARGE SCALE GENOMIC DNA]</scope>
    <source>
        <strain evidence="2 3">NCTC11978</strain>
    </source>
</reference>
<keyword evidence="1" id="KW-0472">Membrane</keyword>
<protein>
    <recommendedName>
        <fullName evidence="4">Outer membrane protein beta-barrel domain-containing protein</fullName>
    </recommendedName>
</protein>
<dbReference type="SUPFAM" id="SSF56925">
    <property type="entry name" value="OMPA-like"/>
    <property type="match status" value="1"/>
</dbReference>
<dbReference type="Proteomes" id="UP000254033">
    <property type="component" value="Unassembled WGS sequence"/>
</dbReference>